<proteinExistence type="predicted"/>
<reference evidence="1" key="1">
    <citation type="submission" date="2022-04" db="EMBL/GenBank/DDBJ databases">
        <title>Chromosome-scale genome assembly of Holotrichia oblita Faldermann.</title>
        <authorList>
            <person name="Rongchong L."/>
        </authorList>
    </citation>
    <scope>NUCLEOTIDE SEQUENCE</scope>
    <source>
        <strain evidence="1">81SQS9</strain>
    </source>
</reference>
<comment type="caution">
    <text evidence="1">The sequence shown here is derived from an EMBL/GenBank/DDBJ whole genome shotgun (WGS) entry which is preliminary data.</text>
</comment>
<keyword evidence="2" id="KW-1185">Reference proteome</keyword>
<accession>A0ACB9T1U6</accession>
<evidence type="ECO:0000313" key="2">
    <source>
        <dbReference type="Proteomes" id="UP001056778"/>
    </source>
</evidence>
<gene>
    <name evidence="1" type="ORF">MML48_5g00014011</name>
</gene>
<organism evidence="1 2">
    <name type="scientific">Holotrichia oblita</name>
    <name type="common">Chafer beetle</name>
    <dbReference type="NCBI Taxonomy" id="644536"/>
    <lineage>
        <taxon>Eukaryota</taxon>
        <taxon>Metazoa</taxon>
        <taxon>Ecdysozoa</taxon>
        <taxon>Arthropoda</taxon>
        <taxon>Hexapoda</taxon>
        <taxon>Insecta</taxon>
        <taxon>Pterygota</taxon>
        <taxon>Neoptera</taxon>
        <taxon>Endopterygota</taxon>
        <taxon>Coleoptera</taxon>
        <taxon>Polyphaga</taxon>
        <taxon>Scarabaeiformia</taxon>
        <taxon>Scarabaeidae</taxon>
        <taxon>Melolonthinae</taxon>
        <taxon>Holotrichia</taxon>
    </lineage>
</organism>
<dbReference type="EMBL" id="CM043019">
    <property type="protein sequence ID" value="KAI4460785.1"/>
    <property type="molecule type" value="Genomic_DNA"/>
</dbReference>
<dbReference type="Proteomes" id="UP001056778">
    <property type="component" value="Chromosome 5"/>
</dbReference>
<sequence>MTDCWYNTARYREGQEVTTAEPCLNCTCSKATLVCYLRVCPKLPNPPPPGCILLYKYKACCPELICQDSPITSYYVEGRSETDDMDLLDRRYVDNACIVNGTIYAPGSAMDSSTFCEYCYCLGGKERCVKPKCLLPVEGCNPVYAPNSCCPVHYNCTESYVRTSTTTISPEFLQDSCLVAGKIYRKGHKILGVGHSACDNCYCIRGLVRCEPLSCAPPLLGCLPVIKPGECCAASYNCSGAIETRPEPNYGNFPIVSKEYAKFRKEATTNKRDHSQLTGNSIPTTKAHRISGYYGTTRHFTGNTLQRSTPKPYDKIKGTTIYPENLYRYQDEDKQEEETESIQSRIINKVGDDDEFSSEAIDLTSTTEFTTLEDATTEIANQFNSTDNEVTMLASTIFDFFTQELFKEVSDEDVTTDSSTTTETTTMFNLDPVTVKTVTNSTDCIEEVAGAPIDRISNETAEKIVSKNGNLTVEDDVTVVNLESKVKVSTVTIRPLEKLPPNILTFDKDKEDYDYDIQPTLPPSLPNLKIIPFLPSDALDAKKKMNDKKRYPILDERVTDSNIYTFTNLFSPPIETEGGFVPKEPPLLDNFYDNYHTTGIEANAVTAITVSPITKQTEPKEDSCLSEGLKIRHGEAVTSKNVCVVCVCYYGDIVCQDPQCPPLKKGCRESGILDRTTCCPRIICSEEDSNLVLDHLEITSNPKDVITVADGIVSQDPFKNVIRTEPAPNLQTLIGDIPDYIRRNSQTTTESTLSINQESTTKKSSSPKPDELSLDKVLQLLLINDEEKTTLAHPNVTEASTEVNNKNMIKENVNNKTENVIKDSGGGVGPLKLAGCNIYGRMYRVGRIISELSGPCLELNLVMRNDENEMF</sequence>
<protein>
    <submittedName>
        <fullName evidence="1">Crossveinless 2</fullName>
    </submittedName>
</protein>
<name>A0ACB9T1U6_HOLOL</name>
<evidence type="ECO:0000313" key="1">
    <source>
        <dbReference type="EMBL" id="KAI4460785.1"/>
    </source>
</evidence>